<dbReference type="InterPro" id="IPR019786">
    <property type="entry name" value="Zinc_finger_PHD-type_CS"/>
</dbReference>
<evidence type="ECO:0000256" key="2">
    <source>
        <dbReference type="ARBA" id="ARBA00022771"/>
    </source>
</evidence>
<dbReference type="Pfam" id="PF20826">
    <property type="entry name" value="PHD_5"/>
    <property type="match status" value="1"/>
</dbReference>
<dbReference type="Pfam" id="PF25874">
    <property type="entry name" value="WHD_plant_repro"/>
    <property type="match status" value="1"/>
</dbReference>
<keyword evidence="1" id="KW-0479">Metal-binding</keyword>
<evidence type="ECO:0000259" key="6">
    <source>
        <dbReference type="SMART" id="SM00249"/>
    </source>
</evidence>
<evidence type="ECO:0000313" key="8">
    <source>
        <dbReference type="Proteomes" id="UP000525078"/>
    </source>
</evidence>
<protein>
    <recommendedName>
        <fullName evidence="6">Zinc finger PHD-type domain-containing protein</fullName>
    </recommendedName>
</protein>
<reference evidence="7 8" key="1">
    <citation type="journal article" date="2020" name="bioRxiv">
        <title>Sequence and annotation of 42 cannabis genomes reveals extensive copy number variation in cannabinoid synthesis and pathogen resistance genes.</title>
        <authorList>
            <person name="Mckernan K.J."/>
            <person name="Helbert Y."/>
            <person name="Kane L.T."/>
            <person name="Ebling H."/>
            <person name="Zhang L."/>
            <person name="Liu B."/>
            <person name="Eaton Z."/>
            <person name="Mclaughlin S."/>
            <person name="Kingan S."/>
            <person name="Baybayan P."/>
            <person name="Concepcion G."/>
            <person name="Jordan M."/>
            <person name="Riva A."/>
            <person name="Barbazuk W."/>
            <person name="Harkins T."/>
        </authorList>
    </citation>
    <scope>NUCLEOTIDE SEQUENCE [LARGE SCALE GENOMIC DNA]</scope>
    <source>
        <strain evidence="8">cv. Jamaican Lion 4</strain>
        <tissue evidence="7">Leaf</tissue>
    </source>
</reference>
<feature type="domain" description="Zinc finger PHD-type" evidence="6">
    <location>
        <begin position="669"/>
        <end position="715"/>
    </location>
</feature>
<dbReference type="InterPro" id="IPR001965">
    <property type="entry name" value="Znf_PHD"/>
</dbReference>
<dbReference type="AlphaFoldDB" id="A0A7J6H6K2"/>
<dbReference type="Gene3D" id="3.30.40.10">
    <property type="entry name" value="Zinc/RING finger domain, C3HC4 (zinc finger)"/>
    <property type="match status" value="1"/>
</dbReference>
<dbReference type="InterPro" id="IPR058054">
    <property type="entry name" value="Znf_MS1-like"/>
</dbReference>
<dbReference type="InterPro" id="IPR059080">
    <property type="entry name" value="WHD_PTC1"/>
</dbReference>
<accession>A0A7J6H6K2</accession>
<keyword evidence="2" id="KW-0863">Zinc-finger</keyword>
<dbReference type="Proteomes" id="UP000525078">
    <property type="component" value="Unassembled WGS sequence"/>
</dbReference>
<dbReference type="GO" id="GO:0008270">
    <property type="term" value="F:zinc ion binding"/>
    <property type="evidence" value="ECO:0007669"/>
    <property type="project" value="UniProtKB-KW"/>
</dbReference>
<dbReference type="SUPFAM" id="SSF57903">
    <property type="entry name" value="FYVE/PHD zinc finger"/>
    <property type="match status" value="1"/>
</dbReference>
<gene>
    <name evidence="7" type="ORF">F8388_019913</name>
</gene>
<dbReference type="PROSITE" id="PS01359">
    <property type="entry name" value="ZF_PHD_1"/>
    <property type="match status" value="1"/>
</dbReference>
<comment type="caution">
    <text evidence="7">The sequence shown here is derived from an EMBL/GenBank/DDBJ whole genome shotgun (WGS) entry which is preliminary data.</text>
</comment>
<sequence length="752" mass="83946">MHLNHIIALFGGGRSSAKRVEEVPCIVSHLRFDRDIARTSISCVFVMVVNTRPLKRMKSRVTADLYDFLTFPSPVYGSTNGSFRTNIRAFLSKHAMLPIPSSLFPHLMTWQILFRVGNVMSGLDSLSALICLDIVEEDVAISRSTYCDQCRVVGWSGHPVCTKRYHFIIKADGNSIGGYHKPCMFCGDVLHLSESKCKSCNLETSTDDVEDWVYSQLENTTHLLHGVIHSNGYGHLLRVNGREGGSRILSGCHIMNFWDRLCKTLGARKVSVMDVSKKYGLEYRLLHSITKGRPWYGDWGYEFGAGSFALSLDAYKTSVESLSSLPLSIFLSQGQKLDSHLPDLISYYQSCSEHELVNVRDLFCFVLKLIHDAHKSTSRADDTALKKPQAGTSRTLYSWTRSDIERVEAAMLRVLRAVSGANWVSIRSLKGAVCKVAPPELLDYCLKELGGKMTPNGMVVNARPNPDTGNFEFRLEAQGVSSQGNNTFTESSISNRSSEESLLRDLRYLYECMLHPRTMISYVPQVTRDLAVSSAEKLLDCKQFVKNYEPEMISTNINNGLTRIVCLVELVDEIDEMITKPPPELVILSQNATVSDVKFEASKAFQDVYIMFKGFHANELSDYGGVDDSTQIKYLLGSTGFVRLRGRCHVKHGLSRYRMERGVERWTVECSCGAKDDDGERMLACDVCSVWQHTRCSGILDSELVPLRFVCYRCKSSISTGKTGAPCKDEAVTTNVGSNGCLGKNMTADVTL</sequence>
<dbReference type="InterPro" id="IPR011011">
    <property type="entry name" value="Znf_FYVE_PHD"/>
</dbReference>
<name>A0A7J6H6K2_CANSA</name>
<evidence type="ECO:0000256" key="5">
    <source>
        <dbReference type="ARBA" id="ARBA00023163"/>
    </source>
</evidence>
<evidence type="ECO:0000313" key="7">
    <source>
        <dbReference type="EMBL" id="KAF4390258.1"/>
    </source>
</evidence>
<dbReference type="InterPro" id="IPR057765">
    <property type="entry name" value="MS1-like_ubiquitin"/>
</dbReference>
<keyword evidence="4" id="KW-0805">Transcription regulation</keyword>
<dbReference type="InterPro" id="IPR013083">
    <property type="entry name" value="Znf_RING/FYVE/PHD"/>
</dbReference>
<proteinExistence type="predicted"/>
<dbReference type="PANTHER" id="PTHR46201:SF3">
    <property type="entry name" value="OS01G0877500 PROTEIN"/>
    <property type="match status" value="1"/>
</dbReference>
<dbReference type="CDD" id="cd15556">
    <property type="entry name" value="PHD_MMD1_like"/>
    <property type="match status" value="1"/>
</dbReference>
<organism evidence="7 8">
    <name type="scientific">Cannabis sativa</name>
    <name type="common">Hemp</name>
    <name type="synonym">Marijuana</name>
    <dbReference type="NCBI Taxonomy" id="3483"/>
    <lineage>
        <taxon>Eukaryota</taxon>
        <taxon>Viridiplantae</taxon>
        <taxon>Streptophyta</taxon>
        <taxon>Embryophyta</taxon>
        <taxon>Tracheophyta</taxon>
        <taxon>Spermatophyta</taxon>
        <taxon>Magnoliopsida</taxon>
        <taxon>eudicotyledons</taxon>
        <taxon>Gunneridae</taxon>
        <taxon>Pentapetalae</taxon>
        <taxon>rosids</taxon>
        <taxon>fabids</taxon>
        <taxon>Rosales</taxon>
        <taxon>Cannabaceae</taxon>
        <taxon>Cannabis</taxon>
    </lineage>
</organism>
<keyword evidence="3" id="KW-0862">Zinc</keyword>
<keyword evidence="5" id="KW-0804">Transcription</keyword>
<dbReference type="Pfam" id="PF25565">
    <property type="entry name" value="Ubiquitin_At1g33420"/>
    <property type="match status" value="1"/>
</dbReference>
<dbReference type="EMBL" id="JAATIP010000029">
    <property type="protein sequence ID" value="KAF4390258.1"/>
    <property type="molecule type" value="Genomic_DNA"/>
</dbReference>
<dbReference type="PANTHER" id="PTHR46201">
    <property type="entry name" value="PHD FINGER PROTEIN MALE MEIOCYTE DEATH 1-RELATED"/>
    <property type="match status" value="1"/>
</dbReference>
<evidence type="ECO:0000256" key="3">
    <source>
        <dbReference type="ARBA" id="ARBA00022833"/>
    </source>
</evidence>
<evidence type="ECO:0000256" key="4">
    <source>
        <dbReference type="ARBA" id="ARBA00023015"/>
    </source>
</evidence>
<evidence type="ECO:0000256" key="1">
    <source>
        <dbReference type="ARBA" id="ARBA00022723"/>
    </source>
</evidence>
<dbReference type="SMART" id="SM00249">
    <property type="entry name" value="PHD"/>
    <property type="match status" value="1"/>
</dbReference>